<comment type="caution">
    <text evidence="3">The sequence shown here is derived from an EMBL/GenBank/DDBJ whole genome shotgun (WGS) entry which is preliminary data.</text>
</comment>
<dbReference type="InterPro" id="IPR006860">
    <property type="entry name" value="FecR"/>
</dbReference>
<dbReference type="Pfam" id="PF04773">
    <property type="entry name" value="FecR"/>
    <property type="match status" value="1"/>
</dbReference>
<evidence type="ECO:0000313" key="3">
    <source>
        <dbReference type="EMBL" id="MDE8653922.1"/>
    </source>
</evidence>
<dbReference type="Proteomes" id="UP001216253">
    <property type="component" value="Unassembled WGS sequence"/>
</dbReference>
<reference evidence="3 4" key="1">
    <citation type="submission" date="2023-03" db="EMBL/GenBank/DDBJ databases">
        <title>NovoSphingobium album sp. nov. isolated from polycyclic aromatic hydrocarbons- and heavy-metal polluted soil.</title>
        <authorList>
            <person name="Liu Z."/>
            <person name="Wang K."/>
        </authorList>
    </citation>
    <scope>NUCLEOTIDE SEQUENCE [LARGE SCALE GENOMIC DNA]</scope>
    <source>
        <strain evidence="3 4">H3SJ31-1</strain>
    </source>
</reference>
<protein>
    <submittedName>
        <fullName evidence="3">FecR domain-containing protein</fullName>
    </submittedName>
</protein>
<dbReference type="EMBL" id="JARESE010000070">
    <property type="protein sequence ID" value="MDE8653922.1"/>
    <property type="molecule type" value="Genomic_DNA"/>
</dbReference>
<dbReference type="Gene3D" id="2.60.120.1440">
    <property type="match status" value="1"/>
</dbReference>
<sequence length="320" mass="34349">MNRLDDDILTQAAAWHIASDDDAMDWDGFTRWLEADPRHRAAYDQVALGDALLIEHRHAITPAAVRVEIGHADDARETIVRPAIAGWRRWAGAAIAASLAAALLLPQVMTPSPEVYQTTASAQRITLDDGSSVLLAPRSELRVAGRAQDRMALNGGALFDIRHDPDRQLEIAAGDVRISDIGTRFDVRADGARVRVEVGEGRVEVGSDALAAPVRLDAGKALLFDGKAGTATVAAVRSEDVGAWHAGRLSYDSAPLSLVAADLARYAGVTVKVPDELAGRRFSGTLILGNGDAALRDLSQVMGLDLRRDGGGYRLERRER</sequence>
<accession>A0ABT5WVK7</accession>
<feature type="domain" description="FecR N-terminal" evidence="2">
    <location>
        <begin position="11"/>
        <end position="47"/>
    </location>
</feature>
<proteinExistence type="predicted"/>
<organism evidence="3 4">
    <name type="scientific">Novosphingobium album</name>
    <name type="common">ex Liu et al. 2023</name>
    <dbReference type="NCBI Taxonomy" id="3031130"/>
    <lineage>
        <taxon>Bacteria</taxon>
        <taxon>Pseudomonadati</taxon>
        <taxon>Pseudomonadota</taxon>
        <taxon>Alphaproteobacteria</taxon>
        <taxon>Sphingomonadales</taxon>
        <taxon>Sphingomonadaceae</taxon>
        <taxon>Novosphingobium</taxon>
    </lineage>
</organism>
<dbReference type="InterPro" id="IPR032623">
    <property type="entry name" value="FecR_N"/>
</dbReference>
<evidence type="ECO:0000259" key="2">
    <source>
        <dbReference type="Pfam" id="PF16220"/>
    </source>
</evidence>
<gene>
    <name evidence="3" type="ORF">PYV00_19715</name>
</gene>
<name>A0ABT5WVK7_9SPHN</name>
<dbReference type="Gene3D" id="3.55.50.30">
    <property type="match status" value="1"/>
</dbReference>
<dbReference type="PANTHER" id="PTHR30273">
    <property type="entry name" value="PERIPLASMIC SIGNAL SENSOR AND SIGMA FACTOR ACTIVATOR FECR-RELATED"/>
    <property type="match status" value="1"/>
</dbReference>
<evidence type="ECO:0000313" key="4">
    <source>
        <dbReference type="Proteomes" id="UP001216253"/>
    </source>
</evidence>
<dbReference type="InterPro" id="IPR012373">
    <property type="entry name" value="Ferrdict_sens_TM"/>
</dbReference>
<evidence type="ECO:0000259" key="1">
    <source>
        <dbReference type="Pfam" id="PF04773"/>
    </source>
</evidence>
<dbReference type="Pfam" id="PF16220">
    <property type="entry name" value="DUF4880"/>
    <property type="match status" value="1"/>
</dbReference>
<dbReference type="PANTHER" id="PTHR30273:SF2">
    <property type="entry name" value="PROTEIN FECR"/>
    <property type="match status" value="1"/>
</dbReference>
<dbReference type="PIRSF" id="PIRSF018266">
    <property type="entry name" value="FecR"/>
    <property type="match status" value="1"/>
</dbReference>
<keyword evidence="4" id="KW-1185">Reference proteome</keyword>
<dbReference type="RefSeq" id="WP_275230043.1">
    <property type="nucleotide sequence ID" value="NZ_JARESE010000070.1"/>
</dbReference>
<feature type="domain" description="FecR protein" evidence="1">
    <location>
        <begin position="116"/>
        <end position="204"/>
    </location>
</feature>